<reference evidence="3" key="1">
    <citation type="submission" date="2017-09" db="EMBL/GenBank/DDBJ databases">
        <title>Genome sequence of Nannocystis excedens DSM 71.</title>
        <authorList>
            <person name="Blom J."/>
        </authorList>
    </citation>
    <scope>NUCLEOTIDE SEQUENCE [LARGE SCALE GENOMIC DNA]</scope>
    <source>
        <strain evidence="3">type strain: E19</strain>
    </source>
</reference>
<feature type="compositionally biased region" description="Basic residues" evidence="1">
    <location>
        <begin position="1"/>
        <end position="11"/>
    </location>
</feature>
<keyword evidence="3" id="KW-1185">Reference proteome</keyword>
<protein>
    <submittedName>
        <fullName evidence="2">Uncharacterized protein</fullName>
    </submittedName>
</protein>
<feature type="compositionally biased region" description="Basic and acidic residues" evidence="1">
    <location>
        <begin position="163"/>
        <end position="178"/>
    </location>
</feature>
<evidence type="ECO:0000313" key="2">
    <source>
        <dbReference type="EMBL" id="SON54867.1"/>
    </source>
</evidence>
<feature type="compositionally biased region" description="Low complexity" evidence="1">
    <location>
        <begin position="197"/>
        <end position="210"/>
    </location>
</feature>
<dbReference type="KEGG" id="hdi:HDIA_1326"/>
<feature type="region of interest" description="Disordered" evidence="1">
    <location>
        <begin position="117"/>
        <end position="210"/>
    </location>
</feature>
<dbReference type="EMBL" id="LT960614">
    <property type="protein sequence ID" value="SON54867.1"/>
    <property type="molecule type" value="Genomic_DNA"/>
</dbReference>
<evidence type="ECO:0000313" key="3">
    <source>
        <dbReference type="Proteomes" id="UP000223606"/>
    </source>
</evidence>
<sequence length="210" mass="22856">MTAKPNPRKNVKRSDVAHGRGRARRHGAWVPGGNGDPLRDVEPYDRMRMLPGLLPLMPSELGPDSPACARRICALLVKAERRERVRGVAGHWTYDLARHIALCRALKAERQALARWRHKDRAETGGELSANRGTAPDRAGSFEPGRSPRPDTKSRRTCSVSRDAGRGQDPDARSRLPEARAPAPRPADGRATRPRKAAGATAAPAARSPA</sequence>
<evidence type="ECO:0000256" key="1">
    <source>
        <dbReference type="SAM" id="MobiDB-lite"/>
    </source>
</evidence>
<dbReference type="AlphaFoldDB" id="A0A2C9D3G1"/>
<organism evidence="2 3">
    <name type="scientific">Hartmannibacter diazotrophicus</name>
    <dbReference type="NCBI Taxonomy" id="1482074"/>
    <lineage>
        <taxon>Bacteria</taxon>
        <taxon>Pseudomonadati</taxon>
        <taxon>Pseudomonadota</taxon>
        <taxon>Alphaproteobacteria</taxon>
        <taxon>Hyphomicrobiales</taxon>
        <taxon>Pleomorphomonadaceae</taxon>
        <taxon>Hartmannibacter</taxon>
    </lineage>
</organism>
<gene>
    <name evidence="2" type="ORF">HDIA_1326</name>
</gene>
<feature type="region of interest" description="Disordered" evidence="1">
    <location>
        <begin position="1"/>
        <end position="36"/>
    </location>
</feature>
<accession>A0A2C9D3G1</accession>
<dbReference type="Proteomes" id="UP000223606">
    <property type="component" value="Chromosome 1"/>
</dbReference>
<name>A0A2C9D3G1_9HYPH</name>
<proteinExistence type="predicted"/>